<feature type="domain" description="DUF1232" evidence="5">
    <location>
        <begin position="57"/>
        <end position="89"/>
    </location>
</feature>
<reference evidence="6 7" key="1">
    <citation type="journal article" date="2011" name="Stand. Genomic Sci.">
        <title>Complete genome sequence of Cellulophaga lytica type strain (LIM- 21).</title>
        <authorList>
            <person name="Pati A."/>
            <person name="Abt B."/>
            <person name="Teshima H."/>
            <person name="Nolan M."/>
            <person name="Lapidus A."/>
            <person name="Lucas S."/>
            <person name="Hammon N."/>
            <person name="Deshpande S."/>
            <person name="Cheng J.F."/>
            <person name="Tapia R."/>
            <person name="Han C."/>
            <person name="Goodwin L."/>
            <person name="Pitluck S."/>
            <person name="Liolios K."/>
            <person name="Pagani I."/>
            <person name="Mavromatis K."/>
            <person name="Ovchinikova G."/>
            <person name="Chen A."/>
            <person name="Palaniappan K."/>
            <person name="Land M."/>
            <person name="Hauser L."/>
            <person name="Jeffries C.D."/>
            <person name="Detter J.C."/>
            <person name="Brambilla E.M."/>
            <person name="Kannan K.P."/>
            <person name="Rohde M."/>
            <person name="Spring S."/>
            <person name="Goker M."/>
            <person name="Woyke T."/>
            <person name="Bristow J."/>
            <person name="Eisen J.A."/>
            <person name="Markowitz V."/>
            <person name="Hugenholtz P."/>
            <person name="Kyrpides N.C."/>
            <person name="Klenk H.P."/>
            <person name="Ivanova N."/>
        </authorList>
    </citation>
    <scope>NUCLEOTIDE SEQUENCE [LARGE SCALE GENOMIC DNA]</scope>
    <source>
        <strain evidence="7">ATCC 23178 / DSM 7489 / JCM 8516 / NBRC 14961 / NCIMB 1423 / VKM B-1433 / Cy l20</strain>
    </source>
</reference>
<dbReference type="EMBL" id="CP002534">
    <property type="protein sequence ID" value="ADY30196.1"/>
    <property type="molecule type" value="Genomic_DNA"/>
</dbReference>
<organism evidence="6 7">
    <name type="scientific">Cellulophaga lytica (strain ATCC 23178 / DSM 7489 / JCM 8516 / NBRC 14961 / NCIMB 1423 / VKM B-1433 / Cy l20)</name>
    <dbReference type="NCBI Taxonomy" id="867900"/>
    <lineage>
        <taxon>Bacteria</taxon>
        <taxon>Pseudomonadati</taxon>
        <taxon>Bacteroidota</taxon>
        <taxon>Flavobacteriia</taxon>
        <taxon>Flavobacteriales</taxon>
        <taxon>Flavobacteriaceae</taxon>
        <taxon>Cellulophaga</taxon>
    </lineage>
</organism>
<evidence type="ECO:0000259" key="5">
    <source>
        <dbReference type="Pfam" id="PF06803"/>
    </source>
</evidence>
<dbReference type="RefSeq" id="WP_013621939.1">
    <property type="nucleotide sequence ID" value="NC_015167.1"/>
</dbReference>
<evidence type="ECO:0000313" key="7">
    <source>
        <dbReference type="Proteomes" id="UP000007487"/>
    </source>
</evidence>
<dbReference type="InterPro" id="IPR010652">
    <property type="entry name" value="DUF1232"/>
</dbReference>
<comment type="subcellular location">
    <subcellularLocation>
        <location evidence="1">Endomembrane system</location>
        <topology evidence="1">Multi-pass membrane protein</topology>
    </subcellularLocation>
</comment>
<evidence type="ECO:0000256" key="2">
    <source>
        <dbReference type="ARBA" id="ARBA00022692"/>
    </source>
</evidence>
<dbReference type="Pfam" id="PF06803">
    <property type="entry name" value="DUF1232"/>
    <property type="match status" value="1"/>
</dbReference>
<dbReference type="eggNOG" id="COG3339">
    <property type="taxonomic scope" value="Bacteria"/>
</dbReference>
<evidence type="ECO:0000256" key="4">
    <source>
        <dbReference type="ARBA" id="ARBA00023136"/>
    </source>
</evidence>
<protein>
    <recommendedName>
        <fullName evidence="5">DUF1232 domain-containing protein</fullName>
    </recommendedName>
</protein>
<evidence type="ECO:0000313" key="6">
    <source>
        <dbReference type="EMBL" id="ADY30196.1"/>
    </source>
</evidence>
<dbReference type="Proteomes" id="UP000007487">
    <property type="component" value="Chromosome"/>
</dbReference>
<dbReference type="AlphaFoldDB" id="F0RGZ2"/>
<dbReference type="HOGENOM" id="CLU_130854_1_0_10"/>
<name>F0RGZ2_CELLC</name>
<keyword evidence="4" id="KW-0472">Membrane</keyword>
<keyword evidence="7" id="KW-1185">Reference proteome</keyword>
<keyword evidence="3" id="KW-1133">Transmembrane helix</keyword>
<dbReference type="KEGG" id="cly:Celly_2379"/>
<evidence type="ECO:0000256" key="3">
    <source>
        <dbReference type="ARBA" id="ARBA00022989"/>
    </source>
</evidence>
<evidence type="ECO:0000256" key="1">
    <source>
        <dbReference type="ARBA" id="ARBA00004127"/>
    </source>
</evidence>
<accession>F0RGZ2</accession>
<proteinExistence type="predicted"/>
<gene>
    <name evidence="6" type="ordered locus">Celly_2379</name>
</gene>
<dbReference type="STRING" id="867900.Celly_2379"/>
<keyword evidence="2" id="KW-0812">Transmembrane</keyword>
<sequence length="145" mass="16959">MKTTSFKKFKFEDLLLNNTRDYQNKHSELIRSAPYIYQLLTSLLDVTDLSVANRSKIFTSIGYFLVPKDLYSEDEHGAIGYIDDILLAIFVIKEVETEIGFEQIERLYNQDLNNLDELLNSGIYDNAIKDYDELFQEVLEFVGFY</sequence>